<proteinExistence type="inferred from homology"/>
<dbReference type="EMBL" id="AYKW01000012">
    <property type="protein sequence ID" value="PIL31613.1"/>
    <property type="molecule type" value="Genomic_DNA"/>
</dbReference>
<keyword evidence="9 12" id="KW-0949">S-adenosyl-L-methionine</keyword>
<dbReference type="SUPFAM" id="SSF52047">
    <property type="entry name" value="RNI-like"/>
    <property type="match status" value="1"/>
</dbReference>
<sequence length="785" mass="89600">MHRYGWGALTNYKKRVHHDCIISREEYQDLYLVMRERHKHLVNAWHEVTDPLKHVFEDIGIATFLILLWKHTFGKDSEDDGNNSPSDTLEMEPWASWARPPAGFVDLGCGNGLLTHILTAEGYDGHGIDVRARTSWSHYPEATQTQLHVQSLDPSEPLLDHSYLRPGAFIIANHADELTPWTPVLSTIISASGYLSIPCCAWAFDAKYERASTPDYPVPDDGFVEGLNLGGDGSNASSYSRYRIWLATLSLYCGWQVECETLRIPSTRNWAIIGRKWTTGDAEEREEIRRRVEGIVVRVRERDIFDMAVEDADFFEPTLPTAFSEASWFKTLYGDWALRTAQEVVNNAQRQSCATKKAIMNTCRNWRRLGYEFYYRSLFFSNPRNIQRVCALMDTTKDLGKWTRRLHIIRYFASGGSSVETMQNSLVAIIRHCPKLEVFIMTWPLSVSLSAVANALCIYSHQTLRVLQINIPTPSLAKLIYMLQCLPNLETVSIEFEGSPPEHIPLGAAGDLELTLPCLQHLALRGSFQDFVEQATAWHLPALKLVGLDFVNYREDFPDIIEFLTEHGQQLTLLDLNCIPPLDIAGILDLCPMLHTFTFNPDWRLGGWEHHPFLESHLVHHPHANITTIGLHHLMYAFGVGYAATYNKIDPFVSQSIRRQNDVNFAALNRRNFPRLERIRVLNSTLLSDLEKNNGPSQSCYERWERWSKQCQRNKVRLEDCTGATLGTLPEIEEDEDDESVAEEPGEQHLSTLRELLVECRKMNAQREQDSFSALNMIYAGTSQS</sequence>
<comment type="caution">
    <text evidence="13">The sequence shown here is derived from an EMBL/GenBank/DDBJ whole genome shotgun (WGS) entry which is preliminary data.</text>
</comment>
<evidence type="ECO:0000256" key="11">
    <source>
        <dbReference type="ARBA" id="ARBA00047957"/>
    </source>
</evidence>
<dbReference type="InterPro" id="IPR029063">
    <property type="entry name" value="SAM-dependent_MTases_sf"/>
</dbReference>
<evidence type="ECO:0000256" key="8">
    <source>
        <dbReference type="ARBA" id="ARBA00022679"/>
    </source>
</evidence>
<evidence type="ECO:0000256" key="4">
    <source>
        <dbReference type="ARBA" id="ARBA00012795"/>
    </source>
</evidence>
<evidence type="ECO:0000256" key="12">
    <source>
        <dbReference type="RuleBase" id="RU368004"/>
    </source>
</evidence>
<name>A0A2G8SCZ1_9APHY</name>
<keyword evidence="7 12" id="KW-0489">Methyltransferase</keyword>
<evidence type="ECO:0000256" key="6">
    <source>
        <dbReference type="ARBA" id="ARBA00022490"/>
    </source>
</evidence>
<dbReference type="PANTHER" id="PTHR21210">
    <property type="entry name" value="TRNA (URACIL-O(2)-)-METHYLTRANSFERASE-RELATED"/>
    <property type="match status" value="1"/>
</dbReference>
<dbReference type="Proteomes" id="UP000230002">
    <property type="component" value="Unassembled WGS sequence"/>
</dbReference>
<dbReference type="AlphaFoldDB" id="A0A2G8SCZ1"/>
<protein>
    <recommendedName>
        <fullName evidence="5 12">tRNA (uracil-O(2)-)-methyltransferase</fullName>
        <ecNumber evidence="4 12">2.1.1.211</ecNumber>
    </recommendedName>
</protein>
<dbReference type="Pfam" id="PF07757">
    <property type="entry name" value="AdoMet_MTase"/>
    <property type="match status" value="2"/>
</dbReference>
<evidence type="ECO:0000313" key="13">
    <source>
        <dbReference type="EMBL" id="PIL31613.1"/>
    </source>
</evidence>
<dbReference type="Gene3D" id="3.80.10.10">
    <property type="entry name" value="Ribonuclease Inhibitor"/>
    <property type="match status" value="1"/>
</dbReference>
<evidence type="ECO:0000256" key="10">
    <source>
        <dbReference type="ARBA" id="ARBA00022694"/>
    </source>
</evidence>
<evidence type="ECO:0000256" key="7">
    <source>
        <dbReference type="ARBA" id="ARBA00022603"/>
    </source>
</evidence>
<accession>A0A2G8SCZ1</accession>
<keyword evidence="6 12" id="KW-0963">Cytoplasm</keyword>
<keyword evidence="14" id="KW-1185">Reference proteome</keyword>
<dbReference type="STRING" id="1077348.A0A2G8SCZ1"/>
<comment type="subcellular location">
    <subcellularLocation>
        <location evidence="2 12">Cytoplasm</location>
    </subcellularLocation>
</comment>
<dbReference type="EC" id="2.1.1.211" evidence="4 12"/>
<comment type="function">
    <text evidence="1">Probable adenosyl-L-methionine (AdoMet)-dependent tRNA (uracil-O(2)-)-methyltransferase.</text>
</comment>
<dbReference type="OrthoDB" id="5345779at2759"/>
<comment type="similarity">
    <text evidence="3 12">Belongs to the TRM44 family.</text>
</comment>
<dbReference type="PANTHER" id="PTHR21210:SF0">
    <property type="entry name" value="TRNA (URACIL-O(2)-)-METHYLTRANSFERASE-RELATED"/>
    <property type="match status" value="1"/>
</dbReference>
<dbReference type="InterPro" id="IPR032675">
    <property type="entry name" value="LRR_dom_sf"/>
</dbReference>
<evidence type="ECO:0000313" key="14">
    <source>
        <dbReference type="Proteomes" id="UP000230002"/>
    </source>
</evidence>
<keyword evidence="10 12" id="KW-0819">tRNA processing</keyword>
<dbReference type="GO" id="GO:0141101">
    <property type="term" value="F:tRNA(Ser) (uridine(44)-2'-O-)-methyltransferase activity"/>
    <property type="evidence" value="ECO:0007669"/>
    <property type="project" value="UniProtKB-EC"/>
</dbReference>
<gene>
    <name evidence="13" type="ORF">GSI_06315</name>
</gene>
<dbReference type="GO" id="GO:0030488">
    <property type="term" value="P:tRNA methylation"/>
    <property type="evidence" value="ECO:0007669"/>
    <property type="project" value="UniProtKB-UniRule"/>
</dbReference>
<reference evidence="13 14" key="1">
    <citation type="journal article" date="2015" name="Sci. Rep.">
        <title>Chromosome-level genome map provides insights into diverse defense mechanisms in the medicinal fungus Ganoderma sinense.</title>
        <authorList>
            <person name="Zhu Y."/>
            <person name="Xu J."/>
            <person name="Sun C."/>
            <person name="Zhou S."/>
            <person name="Xu H."/>
            <person name="Nelson D.R."/>
            <person name="Qian J."/>
            <person name="Song J."/>
            <person name="Luo H."/>
            <person name="Xiang L."/>
            <person name="Li Y."/>
            <person name="Xu Z."/>
            <person name="Ji A."/>
            <person name="Wang L."/>
            <person name="Lu S."/>
            <person name="Hayward A."/>
            <person name="Sun W."/>
            <person name="Li X."/>
            <person name="Schwartz D.C."/>
            <person name="Wang Y."/>
            <person name="Chen S."/>
        </authorList>
    </citation>
    <scope>NUCLEOTIDE SEQUENCE [LARGE SCALE GENOMIC DNA]</scope>
    <source>
        <strain evidence="13 14">ZZ0214-1</strain>
    </source>
</reference>
<keyword evidence="8 12" id="KW-0808">Transferase</keyword>
<dbReference type="InterPro" id="IPR011671">
    <property type="entry name" value="tRNA_uracil_MeTrfase"/>
</dbReference>
<organism evidence="13 14">
    <name type="scientific">Ganoderma sinense ZZ0214-1</name>
    <dbReference type="NCBI Taxonomy" id="1077348"/>
    <lineage>
        <taxon>Eukaryota</taxon>
        <taxon>Fungi</taxon>
        <taxon>Dikarya</taxon>
        <taxon>Basidiomycota</taxon>
        <taxon>Agaricomycotina</taxon>
        <taxon>Agaricomycetes</taxon>
        <taxon>Polyporales</taxon>
        <taxon>Polyporaceae</taxon>
        <taxon>Ganoderma</taxon>
    </lineage>
</organism>
<dbReference type="SUPFAM" id="SSF53335">
    <property type="entry name" value="S-adenosyl-L-methionine-dependent methyltransferases"/>
    <property type="match status" value="1"/>
</dbReference>
<evidence type="ECO:0000256" key="5">
    <source>
        <dbReference type="ARBA" id="ARBA00017788"/>
    </source>
</evidence>
<comment type="function">
    <text evidence="12">Adenosyl-L-methionine (AdoMet)-dependent tRNA (uracil-O(2)-)-methyltransferase.</text>
</comment>
<evidence type="ECO:0000256" key="1">
    <source>
        <dbReference type="ARBA" id="ARBA00002778"/>
    </source>
</evidence>
<evidence type="ECO:0000256" key="9">
    <source>
        <dbReference type="ARBA" id="ARBA00022691"/>
    </source>
</evidence>
<dbReference type="GO" id="GO:0005737">
    <property type="term" value="C:cytoplasm"/>
    <property type="evidence" value="ECO:0007669"/>
    <property type="project" value="UniProtKB-SubCell"/>
</dbReference>
<evidence type="ECO:0000256" key="2">
    <source>
        <dbReference type="ARBA" id="ARBA00004496"/>
    </source>
</evidence>
<comment type="catalytic activity">
    <reaction evidence="11 12">
        <text>uridine(44) in tRNA(Ser) + S-adenosyl-L-methionine = 2'-O-methyluridine(44) in tRNA(Ser) + S-adenosyl-L-homocysteine + H(+)</text>
        <dbReference type="Rhea" id="RHEA:43100"/>
        <dbReference type="Rhea" id="RHEA-COMP:10339"/>
        <dbReference type="Rhea" id="RHEA-COMP:10340"/>
        <dbReference type="ChEBI" id="CHEBI:15378"/>
        <dbReference type="ChEBI" id="CHEBI:57856"/>
        <dbReference type="ChEBI" id="CHEBI:59789"/>
        <dbReference type="ChEBI" id="CHEBI:65315"/>
        <dbReference type="ChEBI" id="CHEBI:74478"/>
        <dbReference type="EC" id="2.1.1.211"/>
    </reaction>
</comment>
<evidence type="ECO:0000256" key="3">
    <source>
        <dbReference type="ARBA" id="ARBA00009056"/>
    </source>
</evidence>